<evidence type="ECO:0000313" key="3">
    <source>
        <dbReference type="Proteomes" id="UP000003179"/>
    </source>
</evidence>
<reference evidence="2" key="1">
    <citation type="submission" date="2010-08" db="EMBL/GenBank/DDBJ databases">
        <authorList>
            <person name="Weinstock G."/>
            <person name="Sodergren E."/>
            <person name="Clifton S."/>
            <person name="Fulton L."/>
            <person name="Fulton B."/>
            <person name="Courtney L."/>
            <person name="Fronick C."/>
            <person name="Harrison M."/>
            <person name="Strong C."/>
            <person name="Farmer C."/>
            <person name="Delahaunty K."/>
            <person name="Markovic C."/>
            <person name="Hall O."/>
            <person name="Minx P."/>
            <person name="Tomlinson C."/>
            <person name="Mitreva M."/>
            <person name="Hou S."/>
            <person name="Chen J."/>
            <person name="Wollam A."/>
            <person name="Pepin K.H."/>
            <person name="Johnson M."/>
            <person name="Bhonagiri V."/>
            <person name="Zhang X."/>
            <person name="Suruliraj S."/>
            <person name="Warren W."/>
            <person name="Chinwalla A."/>
            <person name="Mardis E.R."/>
            <person name="Wilson R.K."/>
        </authorList>
    </citation>
    <scope>NUCLEOTIDE SEQUENCE [LARGE SCALE GENOMIC DNA]</scope>
    <source>
        <strain evidence="2">HL044PA1</strain>
    </source>
</reference>
<dbReference type="Proteomes" id="UP000003179">
    <property type="component" value="Unassembled WGS sequence"/>
</dbReference>
<protein>
    <submittedName>
        <fullName evidence="2">Uncharacterized protein</fullName>
    </submittedName>
</protein>
<gene>
    <name evidence="2" type="ORF">HMPREF9607_02435</name>
</gene>
<dbReference type="NCBIfam" id="NF041681">
    <property type="entry name" value="HGxxPAAW"/>
    <property type="match status" value="1"/>
</dbReference>
<keyword evidence="1" id="KW-1133">Transmembrane helix</keyword>
<evidence type="ECO:0000313" key="2">
    <source>
        <dbReference type="EMBL" id="EFS91145.1"/>
    </source>
</evidence>
<keyword evidence="1" id="KW-0472">Membrane</keyword>
<proteinExistence type="predicted"/>
<name>A0ABN0C1Z9_9ACTN</name>
<keyword evidence="3" id="KW-1185">Reference proteome</keyword>
<organism evidence="2 3">
    <name type="scientific">Cutibacterium modestum HL044PA1</name>
    <dbReference type="NCBI Taxonomy" id="765109"/>
    <lineage>
        <taxon>Bacteria</taxon>
        <taxon>Bacillati</taxon>
        <taxon>Actinomycetota</taxon>
        <taxon>Actinomycetes</taxon>
        <taxon>Propionibacteriales</taxon>
        <taxon>Propionibacteriaceae</taxon>
        <taxon>Cutibacterium</taxon>
        <taxon>Cutibacterium modestum</taxon>
    </lineage>
</organism>
<feature type="transmembrane region" description="Helical" evidence="1">
    <location>
        <begin position="77"/>
        <end position="97"/>
    </location>
</feature>
<keyword evidence="1" id="KW-0812">Transmembrane</keyword>
<accession>A0ABN0C1Z9</accession>
<evidence type="ECO:0000256" key="1">
    <source>
        <dbReference type="SAM" id="Phobius"/>
    </source>
</evidence>
<sequence>MLRTSTLDQLAGAARILTSCVDNPRLTTGGNTMSADRATRHYQHGGSPANWAGSIVALIGFIVATVGAMAGPSWTTCIIGAALVMLGGVVTLVMRAMGYGGVS</sequence>
<dbReference type="EMBL" id="ADZU01000041">
    <property type="protein sequence ID" value="EFS91145.1"/>
    <property type="molecule type" value="Genomic_DNA"/>
</dbReference>
<feature type="transmembrane region" description="Helical" evidence="1">
    <location>
        <begin position="51"/>
        <end position="70"/>
    </location>
</feature>
<comment type="caution">
    <text evidence="2">The sequence shown here is derived from an EMBL/GenBank/DDBJ whole genome shotgun (WGS) entry which is preliminary data.</text>
</comment>